<sequence length="97" mass="10419">MIINLLVGIVILIAGYIAYYLLSHLNRKLFGVDVASNQRMKSAAKIGGLSFIILVILGIIALLLQNDIVILAVLLIATAAGTILEAVIMNIVNHPNR</sequence>
<accession>A0ABQ3W4C0</accession>
<name>A0ABQ3W4C0_9LACO</name>
<evidence type="ECO:0000256" key="1">
    <source>
        <dbReference type="SAM" id="Phobius"/>
    </source>
</evidence>
<keyword evidence="3" id="KW-1185">Reference proteome</keyword>
<feature type="transmembrane region" description="Helical" evidence="1">
    <location>
        <begin position="6"/>
        <end position="22"/>
    </location>
</feature>
<evidence type="ECO:0000313" key="3">
    <source>
        <dbReference type="Proteomes" id="UP000604765"/>
    </source>
</evidence>
<dbReference type="Proteomes" id="UP000604765">
    <property type="component" value="Unassembled WGS sequence"/>
</dbReference>
<protein>
    <recommendedName>
        <fullName evidence="4">DUF3784 domain-containing protein</fullName>
    </recommendedName>
</protein>
<comment type="caution">
    <text evidence="2">The sequence shown here is derived from an EMBL/GenBank/DDBJ whole genome shotgun (WGS) entry which is preliminary data.</text>
</comment>
<gene>
    <name evidence="2" type="ORF">YK48G_17890</name>
</gene>
<keyword evidence="1" id="KW-0812">Transmembrane</keyword>
<feature type="transmembrane region" description="Helical" evidence="1">
    <location>
        <begin position="70"/>
        <end position="92"/>
    </location>
</feature>
<evidence type="ECO:0008006" key="4">
    <source>
        <dbReference type="Google" id="ProtNLM"/>
    </source>
</evidence>
<organism evidence="2 3">
    <name type="scientific">Lentilactobacillus fungorum</name>
    <dbReference type="NCBI Taxonomy" id="2201250"/>
    <lineage>
        <taxon>Bacteria</taxon>
        <taxon>Bacillati</taxon>
        <taxon>Bacillota</taxon>
        <taxon>Bacilli</taxon>
        <taxon>Lactobacillales</taxon>
        <taxon>Lactobacillaceae</taxon>
        <taxon>Lentilactobacillus</taxon>
    </lineage>
</organism>
<dbReference type="EMBL" id="BNJR01000015">
    <property type="protein sequence ID" value="GHP14364.1"/>
    <property type="molecule type" value="Genomic_DNA"/>
</dbReference>
<evidence type="ECO:0000313" key="2">
    <source>
        <dbReference type="EMBL" id="GHP14364.1"/>
    </source>
</evidence>
<keyword evidence="1" id="KW-1133">Transmembrane helix</keyword>
<feature type="transmembrane region" description="Helical" evidence="1">
    <location>
        <begin position="43"/>
        <end position="64"/>
    </location>
</feature>
<dbReference type="RefSeq" id="WP_203630374.1">
    <property type="nucleotide sequence ID" value="NZ_BNJR01000015.1"/>
</dbReference>
<proteinExistence type="predicted"/>
<reference evidence="2 3" key="1">
    <citation type="journal article" date="2021" name="Int. J. Syst. Evol. Microbiol.">
        <title>Lentilactobacillus fungorum sp. nov., isolated from spent mushroom substrates.</title>
        <authorList>
            <person name="Tohno M."/>
            <person name="Tanizawa Y."/>
            <person name="Kojima Y."/>
            <person name="Sakamoto M."/>
            <person name="Ohkuma M."/>
            <person name="Kobayashi H."/>
        </authorList>
    </citation>
    <scope>NUCLEOTIDE SEQUENCE [LARGE SCALE GENOMIC DNA]</scope>
    <source>
        <strain evidence="2 3">YK48G</strain>
    </source>
</reference>
<keyword evidence="1" id="KW-0472">Membrane</keyword>